<dbReference type="InterPro" id="IPR045851">
    <property type="entry name" value="AMP-bd_C_sf"/>
</dbReference>
<dbReference type="FunFam" id="2.30.38.10:FF:000001">
    <property type="entry name" value="Non-ribosomal peptide synthetase PvdI"/>
    <property type="match status" value="2"/>
</dbReference>
<evidence type="ECO:0000256" key="2">
    <source>
        <dbReference type="ARBA" id="ARBA00006432"/>
    </source>
</evidence>
<keyword evidence="8" id="KW-1185">Reference proteome</keyword>
<dbReference type="InterPro" id="IPR009081">
    <property type="entry name" value="PP-bd_ACP"/>
</dbReference>
<dbReference type="CDD" id="cd19543">
    <property type="entry name" value="DCL_NRPS"/>
    <property type="match status" value="1"/>
</dbReference>
<dbReference type="Pfam" id="PF00501">
    <property type="entry name" value="AMP-binding"/>
    <property type="match status" value="2"/>
</dbReference>
<dbReference type="PATRIC" id="fig|1245469.3.peg.2988"/>
<dbReference type="HOGENOM" id="CLU_000022_0_3_5"/>
<name>M4Z6C3_9BRAD</name>
<dbReference type="Gene3D" id="1.10.1200.10">
    <property type="entry name" value="ACP-like"/>
    <property type="match status" value="1"/>
</dbReference>
<gene>
    <name evidence="7" type="ORF">S58_29230</name>
</gene>
<dbReference type="NCBIfam" id="TIGR01733">
    <property type="entry name" value="AA-adenyl-dom"/>
    <property type="match status" value="2"/>
</dbReference>
<dbReference type="EMBL" id="AP012603">
    <property type="protein sequence ID" value="BAM88924.1"/>
    <property type="molecule type" value="Genomic_DNA"/>
</dbReference>
<dbReference type="Gene3D" id="2.30.38.10">
    <property type="entry name" value="Luciferase, Domain 3"/>
    <property type="match status" value="2"/>
</dbReference>
<dbReference type="PANTHER" id="PTHR45527:SF1">
    <property type="entry name" value="FATTY ACID SYNTHASE"/>
    <property type="match status" value="1"/>
</dbReference>
<dbReference type="FunFam" id="1.10.1200.10:FF:000016">
    <property type="entry name" value="Non-ribosomal peptide synthase"/>
    <property type="match status" value="1"/>
</dbReference>
<dbReference type="Gene3D" id="3.30.559.10">
    <property type="entry name" value="Chloramphenicol acetyltransferase-like domain"/>
    <property type="match status" value="2"/>
</dbReference>
<dbReference type="GO" id="GO:0003824">
    <property type="term" value="F:catalytic activity"/>
    <property type="evidence" value="ECO:0007669"/>
    <property type="project" value="InterPro"/>
</dbReference>
<dbReference type="GO" id="GO:0005829">
    <property type="term" value="C:cytosol"/>
    <property type="evidence" value="ECO:0007669"/>
    <property type="project" value="TreeGrafter"/>
</dbReference>
<dbReference type="FunFam" id="3.40.50.12780:FF:000012">
    <property type="entry name" value="Non-ribosomal peptide synthetase"/>
    <property type="match status" value="2"/>
</dbReference>
<dbReference type="GO" id="GO:0072330">
    <property type="term" value="P:monocarboxylic acid biosynthetic process"/>
    <property type="evidence" value="ECO:0007669"/>
    <property type="project" value="UniProtKB-ARBA"/>
</dbReference>
<dbReference type="PROSITE" id="PS00012">
    <property type="entry name" value="PHOSPHOPANTETHEINE"/>
    <property type="match status" value="2"/>
</dbReference>
<dbReference type="Pfam" id="PF00550">
    <property type="entry name" value="PP-binding"/>
    <property type="match status" value="2"/>
</dbReference>
<dbReference type="InterPro" id="IPR006162">
    <property type="entry name" value="Ppantetheine_attach_site"/>
</dbReference>
<evidence type="ECO:0000256" key="4">
    <source>
        <dbReference type="ARBA" id="ARBA00022553"/>
    </source>
</evidence>
<dbReference type="SMART" id="SM00823">
    <property type="entry name" value="PKS_PP"/>
    <property type="match status" value="2"/>
</dbReference>
<evidence type="ECO:0000313" key="7">
    <source>
        <dbReference type="EMBL" id="BAM88924.1"/>
    </source>
</evidence>
<reference evidence="7 8" key="1">
    <citation type="journal article" date="2013" name="Appl. Environ. Microbiol.">
        <title>Genome analysis suggests that the soil oligotrophic bacterium Agromonas oligotrophica (Bradyrhizobium oligotrophicum) is a nitrogen-fixing symbiont of Aeschynomene indica.</title>
        <authorList>
            <person name="Okubo T."/>
            <person name="Fukushima S."/>
            <person name="Itakura M."/>
            <person name="Oshima K."/>
            <person name="Longtonglang A."/>
            <person name="Teaumroong N."/>
            <person name="Mitsui H."/>
            <person name="Hattori M."/>
            <person name="Hattori R."/>
            <person name="Hattori T."/>
            <person name="Minamisawa K."/>
        </authorList>
    </citation>
    <scope>NUCLEOTIDE SEQUENCE [LARGE SCALE GENOMIC DNA]</scope>
    <source>
        <strain evidence="7 8">S58</strain>
    </source>
</reference>
<dbReference type="FunFam" id="3.40.50.980:FF:000002">
    <property type="entry name" value="Enterobactin synthetase component F"/>
    <property type="match status" value="1"/>
</dbReference>
<organism evidence="7 8">
    <name type="scientific">Bradyrhizobium oligotrophicum S58</name>
    <dbReference type="NCBI Taxonomy" id="1245469"/>
    <lineage>
        <taxon>Bacteria</taxon>
        <taxon>Pseudomonadati</taxon>
        <taxon>Pseudomonadota</taxon>
        <taxon>Alphaproteobacteria</taxon>
        <taxon>Hyphomicrobiales</taxon>
        <taxon>Nitrobacteraceae</taxon>
        <taxon>Bradyrhizobium</taxon>
    </lineage>
</organism>
<protein>
    <submittedName>
        <fullName evidence="7">Amino acid adenylation domain protein</fullName>
    </submittedName>
</protein>
<dbReference type="Pfam" id="PF13193">
    <property type="entry name" value="AMP-binding_C"/>
    <property type="match status" value="2"/>
</dbReference>
<feature type="domain" description="Carrier" evidence="6">
    <location>
        <begin position="2010"/>
        <end position="2085"/>
    </location>
</feature>
<feature type="region of interest" description="Disordered" evidence="5">
    <location>
        <begin position="1991"/>
        <end position="2014"/>
    </location>
</feature>
<dbReference type="CDD" id="cd19531">
    <property type="entry name" value="LCL_NRPS-like"/>
    <property type="match status" value="1"/>
</dbReference>
<dbReference type="Pfam" id="PF00668">
    <property type="entry name" value="Condensation"/>
    <property type="match status" value="2"/>
</dbReference>
<dbReference type="InterPro" id="IPR001242">
    <property type="entry name" value="Condensation_dom"/>
</dbReference>
<dbReference type="FunFam" id="3.30.300.30:FF:000010">
    <property type="entry name" value="Enterobactin synthetase component F"/>
    <property type="match status" value="2"/>
</dbReference>
<dbReference type="PANTHER" id="PTHR45527">
    <property type="entry name" value="NONRIBOSOMAL PEPTIDE SYNTHETASE"/>
    <property type="match status" value="1"/>
</dbReference>
<evidence type="ECO:0000256" key="5">
    <source>
        <dbReference type="SAM" id="MobiDB-lite"/>
    </source>
</evidence>
<dbReference type="Gene3D" id="3.40.50.980">
    <property type="match status" value="4"/>
</dbReference>
<dbReference type="Gene3D" id="3.30.300.30">
    <property type="match status" value="2"/>
</dbReference>
<dbReference type="Gene3D" id="3.40.50.1820">
    <property type="entry name" value="alpha/beta hydrolase"/>
    <property type="match status" value="1"/>
</dbReference>
<comment type="similarity">
    <text evidence="2">Belongs to the ATP-dependent AMP-binding enzyme family.</text>
</comment>
<dbReference type="InterPro" id="IPR020845">
    <property type="entry name" value="AMP-binding_CS"/>
</dbReference>
<dbReference type="InterPro" id="IPR000873">
    <property type="entry name" value="AMP-dep_synth/lig_dom"/>
</dbReference>
<comment type="cofactor">
    <cofactor evidence="1">
        <name>pantetheine 4'-phosphate</name>
        <dbReference type="ChEBI" id="CHEBI:47942"/>
    </cofactor>
</comment>
<dbReference type="eggNOG" id="COG1020">
    <property type="taxonomic scope" value="Bacteria"/>
</dbReference>
<evidence type="ECO:0000256" key="3">
    <source>
        <dbReference type="ARBA" id="ARBA00022450"/>
    </source>
</evidence>
<dbReference type="InterPro" id="IPR023213">
    <property type="entry name" value="CAT-like_dom_sf"/>
</dbReference>
<dbReference type="GO" id="GO:0031177">
    <property type="term" value="F:phosphopantetheine binding"/>
    <property type="evidence" value="ECO:0007669"/>
    <property type="project" value="InterPro"/>
</dbReference>
<dbReference type="GO" id="GO:0043041">
    <property type="term" value="P:amino acid activation for nonribosomal peptide biosynthetic process"/>
    <property type="evidence" value="ECO:0007669"/>
    <property type="project" value="TreeGrafter"/>
</dbReference>
<dbReference type="SUPFAM" id="SSF52777">
    <property type="entry name" value="CoA-dependent acyltransferases"/>
    <property type="match status" value="4"/>
</dbReference>
<dbReference type="InterPro" id="IPR020806">
    <property type="entry name" value="PKS_PP-bd"/>
</dbReference>
<dbReference type="STRING" id="1245469.S58_29230"/>
<dbReference type="SUPFAM" id="SSF56801">
    <property type="entry name" value="Acetyl-CoA synthetase-like"/>
    <property type="match status" value="2"/>
</dbReference>
<sequence length="2116" mass="231004">MIASVGGPRRVADIYPLSPLQRGLLFHSLYEPDAAVYVISLACRLQGALDADAFEQAWKLAIARHAVLRTAFVGHDLDVPLQVVLREAALRFDCEDWRHLPAAEQDRRFAELQQAERSRGFDFAQPPLMRLSLIRIGDHDHRLLWNVHHIVLDGWSIPLLLDDVLTAYAALSRHETPKLSPLRPFKDYIGWLQRQDLARAEAHWRRRLAGFDTPSSLTLARPSGDERHGERHGELHHTPKVDFAAVERFAREHKLTMNTLVQGAWALLLGRYCGSDDVVFGVTLSGRPAELPDVERTVGLFVNTLPLRVGLSDAATVLEWLRVIQARQSELTEYQYSPLPLVQRWSEVADGTALFESIVAYENYPVAMSATTGISEQLRISDACTTERTSYPLTLQVTVDTSVTFKLIYDAERFAATALERMLGHLGHLLGEIVADPARQLGSIPLLSGAERQEVVSAFNATAMSYPQGLLHELIEAQARRTPEAIALRFEGETLGYDGLERQANQLARQLQSRGVGPDVVVGICAERSLEMVIGLLGILKAGGAYLPLDPSLPPERLAIMLEDAGARVLLAQDALTARLPASDAVVVQFKADAAAIAGYPDSAPVVACTPDNLAYVIYTSGSTGRPKGVMNSHRGIVNRLAWMQDAYRLRPEDVVMQKTPFGFDVSVWEFFWPLMQGAELVIARPGGHQDPAYLSELIERHSVTVMHFVPSMLQAFLETAELGRCGSLRDVICSGEALPAETQTRFLTALASRLHNLYGPTEAAVDVSAWACRLEPEATQVPIGRPISNIQLYVLDPRLEPVPIGVAGELYISGVGLARGYLHRPSLTAERFVPSPFARGERLYRTGDLARWRADGALDYLGRLDHQVKLRGFRIELGEIEAALTAQIGVAQAAVVLREDAGGKRLVGYVVVQPGAAIDVETLRGRLQRTLPDYMVPSAIVMLAALPLTPNGKLDRNALPAPEFGSTDIDAAPRNAAETILASIFMDVLGVEHVGIHDDFFACGGHSLLATQVVARAQRELSVQVPLRVLFEAPTVAGLAARLSLAPESTVAPLLPVPRQQPLPLSHGQERLWFVEQLGLSGSSYLVTAAVRLVGKLDADALSAALSDVVRRHESLRTRFEVRGESAMQVIDPPWPVALAPEMVATEDEARQRADALMRQPFDLSRDRLLRVALLQMSPDVHVLVLSMHHIVSDGWSMGVLLGEVETLYAAFCTGRPSPLPDLPIQYADYAVWQRRWLEETALQRQLDYWTTQLAGAPVGIELATDRPRPAVPSLRGAVHRFSVESTCTAALTALARQEGATLFMVLLAAYDVLLSRWSGQDDVVVGTPVAGRSRIETERLIGFFVNMLALRCDVSGTGSFRDVLRQIKATALDAYAHQDLPFEKLVEALHPVRDLSREPVFQIVFALQNTPQRSRGLPGLKLEPFAADAVAAKFDLELAMTEEQGALSATLVYATDLFDAETIARLAEHFVRLLQGIAANPDGRLSELSLLSAAERQQLVAWNGSSAVYAQDRCLHELFAEQAERDPAAVALVMDDEELSYGALERRANQLAHHLQSLGVGPDVIVGLCVERSLDMVVGVLGILKAGGAYLPLDPRYPAERLAYMVDDARVNVLVTQAALLERLPATDTTLVRLDADAAAIAAHPDIAPVTACDADHLAYVIYTSGSTGRPKGVMTSHRGIMNLADAQLGQLPLQASDRILQFASISFDAAVWDLVMSWRVGAALVLAAQHDLMPGEPLREVLQRQRVTAVLLPPAALAALPVALLPELKVLIAGGEACTAELLRPWLAGRSVFNAYGPTEASVCTTMARCGDERRPPIGRALPNTRVYLLDARLEPVPIGVAGELYIGGVGLARGYLHRPSLTAERFVPSPFARGERLYRTGDLARWRADGALDYLGRLDHQVKLRGFRIELGEIEAALSAQTGIAQAAVVLREDGGGKRLVGYVVAQPETQLDVESLRQQLQRSLPDYMVPSAIVALASLPLTPNGKLDRNALPAPDRRRDGADQPPRNPVETVLAGLFADVLNLERVGIHDNFFELGGHSLLAMQLLERIRATLGIALPVRLIFMAPTIAGLAEHAEQALASEIETMTPAEIEIALQDLDRIELQSIESVS</sequence>
<proteinExistence type="inferred from homology"/>
<feature type="domain" description="Carrier" evidence="6">
    <location>
        <begin position="973"/>
        <end position="1048"/>
    </location>
</feature>
<dbReference type="FunFam" id="1.10.1200.10:FF:000005">
    <property type="entry name" value="Nonribosomal peptide synthetase 1"/>
    <property type="match status" value="1"/>
</dbReference>
<dbReference type="KEGG" id="aol:S58_29230"/>
<evidence type="ECO:0000259" key="6">
    <source>
        <dbReference type="PROSITE" id="PS50075"/>
    </source>
</evidence>
<evidence type="ECO:0000313" key="8">
    <source>
        <dbReference type="Proteomes" id="UP000011841"/>
    </source>
</evidence>
<dbReference type="FunFam" id="3.40.50.980:FF:000001">
    <property type="entry name" value="Non-ribosomal peptide synthetase"/>
    <property type="match status" value="1"/>
</dbReference>
<evidence type="ECO:0000256" key="1">
    <source>
        <dbReference type="ARBA" id="ARBA00001957"/>
    </source>
</evidence>
<dbReference type="NCBIfam" id="NF003417">
    <property type="entry name" value="PRK04813.1"/>
    <property type="match status" value="2"/>
</dbReference>
<dbReference type="GO" id="GO:0044550">
    <property type="term" value="P:secondary metabolite biosynthetic process"/>
    <property type="evidence" value="ECO:0007669"/>
    <property type="project" value="UniProtKB-ARBA"/>
</dbReference>
<dbReference type="InterPro" id="IPR010071">
    <property type="entry name" value="AA_adenyl_dom"/>
</dbReference>
<dbReference type="Gene3D" id="3.30.559.30">
    <property type="entry name" value="Nonribosomal peptide synthetase, condensation domain"/>
    <property type="match status" value="2"/>
</dbReference>
<dbReference type="InterPro" id="IPR029058">
    <property type="entry name" value="AB_hydrolase_fold"/>
</dbReference>
<dbReference type="PROSITE" id="PS50075">
    <property type="entry name" value="CARRIER"/>
    <property type="match status" value="2"/>
</dbReference>
<dbReference type="InterPro" id="IPR025110">
    <property type="entry name" value="AMP-bd_C"/>
</dbReference>
<dbReference type="SUPFAM" id="SSF47336">
    <property type="entry name" value="ACP-like"/>
    <property type="match status" value="2"/>
</dbReference>
<dbReference type="InterPro" id="IPR036736">
    <property type="entry name" value="ACP-like_sf"/>
</dbReference>
<accession>M4Z6C3</accession>
<dbReference type="PROSITE" id="PS00455">
    <property type="entry name" value="AMP_BINDING"/>
    <property type="match status" value="2"/>
</dbReference>
<dbReference type="FunFam" id="3.30.559.10:FF:000012">
    <property type="entry name" value="Non-ribosomal peptide synthetase"/>
    <property type="match status" value="1"/>
</dbReference>
<keyword evidence="3" id="KW-0596">Phosphopantetheine</keyword>
<dbReference type="CDD" id="cd17646">
    <property type="entry name" value="A_NRPS_AB3403-like"/>
    <property type="match status" value="1"/>
</dbReference>
<keyword evidence="4" id="KW-0597">Phosphoprotein</keyword>
<dbReference type="Proteomes" id="UP000011841">
    <property type="component" value="Chromosome"/>
</dbReference>